<dbReference type="Proteomes" id="UP000828048">
    <property type="component" value="Chromosome 12"/>
</dbReference>
<gene>
    <name evidence="1" type="ORF">Vadar_021389</name>
</gene>
<organism evidence="1 2">
    <name type="scientific">Vaccinium darrowii</name>
    <dbReference type="NCBI Taxonomy" id="229202"/>
    <lineage>
        <taxon>Eukaryota</taxon>
        <taxon>Viridiplantae</taxon>
        <taxon>Streptophyta</taxon>
        <taxon>Embryophyta</taxon>
        <taxon>Tracheophyta</taxon>
        <taxon>Spermatophyta</taxon>
        <taxon>Magnoliopsida</taxon>
        <taxon>eudicotyledons</taxon>
        <taxon>Gunneridae</taxon>
        <taxon>Pentapetalae</taxon>
        <taxon>asterids</taxon>
        <taxon>Ericales</taxon>
        <taxon>Ericaceae</taxon>
        <taxon>Vaccinioideae</taxon>
        <taxon>Vaccinieae</taxon>
        <taxon>Vaccinium</taxon>
    </lineage>
</organism>
<proteinExistence type="predicted"/>
<name>A0ACB7ZE64_9ERIC</name>
<keyword evidence="2" id="KW-1185">Reference proteome</keyword>
<evidence type="ECO:0000313" key="2">
    <source>
        <dbReference type="Proteomes" id="UP000828048"/>
    </source>
</evidence>
<dbReference type="EMBL" id="CM037162">
    <property type="protein sequence ID" value="KAH7863736.1"/>
    <property type="molecule type" value="Genomic_DNA"/>
</dbReference>
<evidence type="ECO:0000313" key="1">
    <source>
        <dbReference type="EMBL" id="KAH7863736.1"/>
    </source>
</evidence>
<protein>
    <submittedName>
        <fullName evidence="1">Uncharacterized protein</fullName>
    </submittedName>
</protein>
<comment type="caution">
    <text evidence="1">The sequence shown here is derived from an EMBL/GenBank/DDBJ whole genome shotgun (WGS) entry which is preliminary data.</text>
</comment>
<accession>A0ACB7ZE64</accession>
<reference evidence="1 2" key="1">
    <citation type="journal article" date="2021" name="Hortic Res">
        <title>High-quality reference genome and annotation aids understanding of berry development for evergreen blueberry (Vaccinium darrowii).</title>
        <authorList>
            <person name="Yu J."/>
            <person name="Hulse-Kemp A.M."/>
            <person name="Babiker E."/>
            <person name="Staton M."/>
        </authorList>
    </citation>
    <scope>NUCLEOTIDE SEQUENCE [LARGE SCALE GENOMIC DNA]</scope>
    <source>
        <strain evidence="2">cv. NJ 8807/NJ 8810</strain>
        <tissue evidence="1">Young leaf</tissue>
    </source>
</reference>
<sequence length="637" mass="73738">MADDSKMSSARIRKLTNPIPRIRKLQKDARMNIEKIFEEYEDITKRLDAQRKELQRRAKEFDEWEAEIEEERVHLYIDKEEANERAMLEKENMLKLEEDAKSMELEIGGTRVSIPMAKPMGGEHNMKIDRKIKSKEKDLEDREEELEGLETPNQALIVKERNSNNELQEARKELIDGLMQSDANIGVKKMGDLDTMPFQAAAEKKFSGREIERKAVEWCSLWEKYLRDPGWHPFKVVRLGGIDKEIVDMEDDRLKTLKEELGDEVVKAVTTALTEMNDYNPSESAMVTHTTNEGKVAKEPFSGDFLNLVHDVRKMTNSAVTELVKIEKIAKHLEAYHEDIRNREKELEEERRKIDSKSEETVRAFVSKTREAENASRLAEERKKENEELHSRIAELEKNLADALALAGEQKIEKEELHNRITELLKNLENALRLAGERKIEKEKLHRKVAELQKKLDSKKALELALKVIREFDEDGEVGLKDKIDGEAKLQNKKVIHQYKKEKDKYIEHLESLNSVLTVKERKSNDELQEARKELINGFLDSQAYIGVKRMGELDSKPFQSAIKRPAAYSATDGKVSTRRNYEGEGTDEQAVELCSLWEDNLRDPGWHPFKVIRTEGDHKVFCALICICYILPFTLA</sequence>